<evidence type="ECO:0008006" key="4">
    <source>
        <dbReference type="Google" id="ProtNLM"/>
    </source>
</evidence>
<dbReference type="EMBL" id="JAGEMK010000004">
    <property type="protein sequence ID" value="MBO1751970.1"/>
    <property type="molecule type" value="Genomic_DNA"/>
</dbReference>
<dbReference type="SUPFAM" id="SSF109998">
    <property type="entry name" value="Triger factor/SurA peptide-binding domain-like"/>
    <property type="match status" value="1"/>
</dbReference>
<dbReference type="RefSeq" id="WP_208055665.1">
    <property type="nucleotide sequence ID" value="NZ_JAGEMK010000004.1"/>
</dbReference>
<evidence type="ECO:0000313" key="3">
    <source>
        <dbReference type="Proteomes" id="UP000664209"/>
    </source>
</evidence>
<evidence type="ECO:0000313" key="2">
    <source>
        <dbReference type="EMBL" id="MBO1751970.1"/>
    </source>
</evidence>
<comment type="caution">
    <text evidence="2">The sequence shown here is derived from an EMBL/GenBank/DDBJ whole genome shotgun (WGS) entry which is preliminary data.</text>
</comment>
<name>A0A939LRZ2_9CELL</name>
<reference evidence="2" key="1">
    <citation type="submission" date="2021-03" db="EMBL/GenBank/DDBJ databases">
        <title>Actinotalea soli sp. nov., isolated from soil.</title>
        <authorList>
            <person name="Ping W."/>
            <person name="Zhang J."/>
        </authorList>
    </citation>
    <scope>NUCLEOTIDE SEQUENCE</scope>
    <source>
        <strain evidence="2">BY-33</strain>
    </source>
</reference>
<sequence length="172" mass="17919">MRVRTAAAVAAATTTAMLVAGCSTTPGAAAVVEGRTITQSTLDAAQQDLAPIFQGVDARTVLVGLIVAPYFLEAAAENGVAVSEEQAVEVVNQGLAESGQELPELSEGALEVLRFSLASQSLQQLEDAPAIISEVEAEIFEADVTINPRYGELDPETGQITAETLPWLHVGE</sequence>
<keyword evidence="1" id="KW-0732">Signal</keyword>
<dbReference type="PROSITE" id="PS51257">
    <property type="entry name" value="PROKAR_LIPOPROTEIN"/>
    <property type="match status" value="1"/>
</dbReference>
<protein>
    <recommendedName>
        <fullName evidence="4">SurA N-terminal domain-containing protein</fullName>
    </recommendedName>
</protein>
<accession>A0A939LRZ2</accession>
<evidence type="ECO:0000256" key="1">
    <source>
        <dbReference type="SAM" id="SignalP"/>
    </source>
</evidence>
<gene>
    <name evidence="2" type="ORF">J4G33_09160</name>
</gene>
<feature type="signal peptide" evidence="1">
    <location>
        <begin position="1"/>
        <end position="28"/>
    </location>
</feature>
<proteinExistence type="predicted"/>
<dbReference type="Proteomes" id="UP000664209">
    <property type="component" value="Unassembled WGS sequence"/>
</dbReference>
<keyword evidence="3" id="KW-1185">Reference proteome</keyword>
<dbReference type="InterPro" id="IPR027304">
    <property type="entry name" value="Trigger_fact/SurA_dom_sf"/>
</dbReference>
<dbReference type="AlphaFoldDB" id="A0A939LRZ2"/>
<feature type="chain" id="PRO_5039073654" description="SurA N-terminal domain-containing protein" evidence="1">
    <location>
        <begin position="29"/>
        <end position="172"/>
    </location>
</feature>
<organism evidence="2 3">
    <name type="scientific">Actinotalea soli</name>
    <dbReference type="NCBI Taxonomy" id="2819234"/>
    <lineage>
        <taxon>Bacteria</taxon>
        <taxon>Bacillati</taxon>
        <taxon>Actinomycetota</taxon>
        <taxon>Actinomycetes</taxon>
        <taxon>Micrococcales</taxon>
        <taxon>Cellulomonadaceae</taxon>
        <taxon>Actinotalea</taxon>
    </lineage>
</organism>